<comment type="similarity">
    <text evidence="4">Belongs to the FliW family.</text>
</comment>
<dbReference type="PANTHER" id="PTHR39190">
    <property type="entry name" value="FLAGELLAR ASSEMBLY FACTOR FLIW"/>
    <property type="match status" value="1"/>
</dbReference>
<evidence type="ECO:0000313" key="6">
    <source>
        <dbReference type="Proteomes" id="UP001597214"/>
    </source>
</evidence>
<dbReference type="NCBIfam" id="NF009793">
    <property type="entry name" value="PRK13285.1-1"/>
    <property type="match status" value="1"/>
</dbReference>
<organism evidence="5 6">
    <name type="scientific">Bacillus salitolerans</name>
    <dbReference type="NCBI Taxonomy" id="1437434"/>
    <lineage>
        <taxon>Bacteria</taxon>
        <taxon>Bacillati</taxon>
        <taxon>Bacillota</taxon>
        <taxon>Bacilli</taxon>
        <taxon>Bacillales</taxon>
        <taxon>Bacillaceae</taxon>
        <taxon>Bacillus</taxon>
    </lineage>
</organism>
<keyword evidence="6" id="KW-1185">Reference proteome</keyword>
<accession>A0ABW4LQK6</accession>
<evidence type="ECO:0000256" key="2">
    <source>
        <dbReference type="ARBA" id="ARBA00022795"/>
    </source>
</evidence>
<comment type="function">
    <text evidence="4">Acts as an anti-CsrA protein, binds CsrA and prevents it from repressing translation of its target genes, one of which is flagellin. Binds to flagellin and participates in the assembly of the flagellum.</text>
</comment>
<protein>
    <recommendedName>
        <fullName evidence="4">Flagellar assembly factor FliW</fullName>
    </recommendedName>
</protein>
<dbReference type="EMBL" id="JBHUEM010000011">
    <property type="protein sequence ID" value="MFD1736797.1"/>
    <property type="molecule type" value="Genomic_DNA"/>
</dbReference>
<keyword evidence="1 4" id="KW-0963">Cytoplasm</keyword>
<dbReference type="PANTHER" id="PTHR39190:SF1">
    <property type="entry name" value="FLAGELLAR ASSEMBLY FACTOR FLIW"/>
    <property type="match status" value="1"/>
</dbReference>
<evidence type="ECO:0000256" key="1">
    <source>
        <dbReference type="ARBA" id="ARBA00022490"/>
    </source>
</evidence>
<dbReference type="Gene3D" id="2.30.290.10">
    <property type="entry name" value="BH3618-like"/>
    <property type="match status" value="1"/>
</dbReference>
<keyword evidence="2 4" id="KW-1005">Bacterial flagellum biogenesis</keyword>
<dbReference type="HAMAP" id="MF_01185">
    <property type="entry name" value="FliW"/>
    <property type="match status" value="1"/>
</dbReference>
<evidence type="ECO:0000313" key="5">
    <source>
        <dbReference type="EMBL" id="MFD1736797.1"/>
    </source>
</evidence>
<keyword evidence="4" id="KW-0143">Chaperone</keyword>
<comment type="subcellular location">
    <subcellularLocation>
        <location evidence="4">Cytoplasm</location>
    </subcellularLocation>
</comment>
<comment type="subunit">
    <text evidence="4">Interacts with translational regulator CsrA and flagellin(s).</text>
</comment>
<dbReference type="Proteomes" id="UP001597214">
    <property type="component" value="Unassembled WGS sequence"/>
</dbReference>
<evidence type="ECO:0000256" key="4">
    <source>
        <dbReference type="HAMAP-Rule" id="MF_01185"/>
    </source>
</evidence>
<dbReference type="RefSeq" id="WP_377927968.1">
    <property type="nucleotide sequence ID" value="NZ_JBHUEM010000011.1"/>
</dbReference>
<dbReference type="InterPro" id="IPR024046">
    <property type="entry name" value="Flagellar_assmbl_FliW_dom_sf"/>
</dbReference>
<reference evidence="6" key="1">
    <citation type="journal article" date="2019" name="Int. J. Syst. Evol. Microbiol.">
        <title>The Global Catalogue of Microorganisms (GCM) 10K type strain sequencing project: providing services to taxonomists for standard genome sequencing and annotation.</title>
        <authorList>
            <consortium name="The Broad Institute Genomics Platform"/>
            <consortium name="The Broad Institute Genome Sequencing Center for Infectious Disease"/>
            <person name="Wu L."/>
            <person name="Ma J."/>
        </authorList>
    </citation>
    <scope>NUCLEOTIDE SEQUENCE [LARGE SCALE GENOMIC DNA]</scope>
    <source>
        <strain evidence="6">CCUG 49339</strain>
    </source>
</reference>
<keyword evidence="5" id="KW-0966">Cell projection</keyword>
<dbReference type="SUPFAM" id="SSF141457">
    <property type="entry name" value="BH3618-like"/>
    <property type="match status" value="1"/>
</dbReference>
<keyword evidence="5" id="KW-0969">Cilium</keyword>
<comment type="caution">
    <text evidence="5">The sequence shown here is derived from an EMBL/GenBank/DDBJ whole genome shotgun (WGS) entry which is preliminary data.</text>
</comment>
<dbReference type="InterPro" id="IPR003775">
    <property type="entry name" value="Flagellar_assembly_factor_FliW"/>
</dbReference>
<dbReference type="Pfam" id="PF02623">
    <property type="entry name" value="FliW"/>
    <property type="match status" value="1"/>
</dbReference>
<proteinExistence type="inferred from homology"/>
<gene>
    <name evidence="4 5" type="primary">fliW</name>
    <name evidence="5" type="ORF">ACFSCX_09480</name>
</gene>
<keyword evidence="3 4" id="KW-0810">Translation regulation</keyword>
<keyword evidence="5" id="KW-0282">Flagellum</keyword>
<sequence length="149" mass="16916">MKIQTKYHGEIIIESESILSFPNGIPGFLKEQEFILLPLSEESPFSILQSVKNSELGFVLINPFKFYSDYEFKLSDSDVNSLDIENREQIEVYSIITVKDPFEDSTTNLQAPVVINGVKKLGRQVVLNHKDYHTKHKLISQTSPVGQEG</sequence>
<evidence type="ECO:0000256" key="3">
    <source>
        <dbReference type="ARBA" id="ARBA00022845"/>
    </source>
</evidence>
<name>A0ABW4LQK6_9BACI</name>